<dbReference type="GO" id="GO:0009063">
    <property type="term" value="P:amino acid catabolic process"/>
    <property type="evidence" value="ECO:0007669"/>
    <property type="project" value="InterPro"/>
</dbReference>
<evidence type="ECO:0000256" key="2">
    <source>
        <dbReference type="ARBA" id="ARBA00022723"/>
    </source>
</evidence>
<feature type="domain" description="Mandelate racemase/muconate lactonizing enzyme C-terminal" evidence="4">
    <location>
        <begin position="130"/>
        <end position="226"/>
    </location>
</feature>
<dbReference type="SFLD" id="SFLDS00001">
    <property type="entry name" value="Enolase"/>
    <property type="match status" value="1"/>
</dbReference>
<dbReference type="SUPFAM" id="SSF54826">
    <property type="entry name" value="Enolase N-terminal domain-like"/>
    <property type="match status" value="1"/>
</dbReference>
<dbReference type="EMBL" id="VCKZ01000468">
    <property type="protein sequence ID" value="TMR27835.1"/>
    <property type="molecule type" value="Genomic_DNA"/>
</dbReference>
<dbReference type="SUPFAM" id="SSF51604">
    <property type="entry name" value="Enolase C-terminal domain-like"/>
    <property type="match status" value="1"/>
</dbReference>
<evidence type="ECO:0000259" key="4">
    <source>
        <dbReference type="SMART" id="SM00922"/>
    </source>
</evidence>
<evidence type="ECO:0000256" key="3">
    <source>
        <dbReference type="ARBA" id="ARBA00022842"/>
    </source>
</evidence>
<dbReference type="AlphaFoldDB" id="A0A5S4G498"/>
<evidence type="ECO:0000313" key="5">
    <source>
        <dbReference type="EMBL" id="TMR27835.1"/>
    </source>
</evidence>
<gene>
    <name evidence="5" type="ORF">ETD96_38655</name>
</gene>
<dbReference type="SMART" id="SM00922">
    <property type="entry name" value="MR_MLE"/>
    <property type="match status" value="1"/>
</dbReference>
<dbReference type="InterPro" id="IPR029017">
    <property type="entry name" value="Enolase-like_N"/>
</dbReference>
<comment type="cofactor">
    <cofactor evidence="1">
        <name>Mg(2+)</name>
        <dbReference type="ChEBI" id="CHEBI:18420"/>
    </cofactor>
</comment>
<dbReference type="OrthoDB" id="9796450at2"/>
<sequence>MRFPLGTSVATVRSAPLLLCTLRTREGVDGRAYLFCYSAAAMRAIEIVLHDAAGSVAGRLVTPGQAAGELARRATLVGVTGVVRMALSAIDIAMWDALAVGADRPLAELFGGARASVPAYNSGGLGLMAPRAAADEAAELLDGGFRALKVRLGHPSPAEDLAVLRAVRDRVPGAELLVDYNQVLTVEDALCRGRALQDEGIAWLEEPVRHDDLAGNSRVADALDVPVQIGENFNRPEELAEAVDRGACDLVMPDVARIGGVSGWLRAAVLAEARGTPISSHLFPEISVHLLAASPTAHWLEYVDWAAPLLRHPLEIRDGEAVVPRRPGIGLEWDPDRVAFHRCDRH</sequence>
<proteinExistence type="predicted"/>
<dbReference type="Gene3D" id="3.20.20.120">
    <property type="entry name" value="Enolase-like C-terminal domain"/>
    <property type="match status" value="1"/>
</dbReference>
<dbReference type="Pfam" id="PF13378">
    <property type="entry name" value="MR_MLE_C"/>
    <property type="match status" value="1"/>
</dbReference>
<dbReference type="InterPro" id="IPR046945">
    <property type="entry name" value="RHMD-like"/>
</dbReference>
<dbReference type="GO" id="GO:0016052">
    <property type="term" value="P:carbohydrate catabolic process"/>
    <property type="evidence" value="ECO:0007669"/>
    <property type="project" value="TreeGrafter"/>
</dbReference>
<name>A0A5S4G498_9ACTN</name>
<keyword evidence="3" id="KW-0460">Magnesium</keyword>
<evidence type="ECO:0000256" key="1">
    <source>
        <dbReference type="ARBA" id="ARBA00001946"/>
    </source>
</evidence>
<comment type="caution">
    <text evidence="5">The sequence shown here is derived from an EMBL/GenBank/DDBJ whole genome shotgun (WGS) entry which is preliminary data.</text>
</comment>
<keyword evidence="2" id="KW-0479">Metal-binding</keyword>
<dbReference type="Proteomes" id="UP000305238">
    <property type="component" value="Unassembled WGS sequence"/>
</dbReference>
<dbReference type="Gene3D" id="3.30.390.10">
    <property type="entry name" value="Enolase-like, N-terminal domain"/>
    <property type="match status" value="1"/>
</dbReference>
<dbReference type="InterPro" id="IPR013342">
    <property type="entry name" value="Mandelate_racemase_C"/>
</dbReference>
<organism evidence="5 6">
    <name type="scientific">Actinomadura geliboluensis</name>
    <dbReference type="NCBI Taxonomy" id="882440"/>
    <lineage>
        <taxon>Bacteria</taxon>
        <taxon>Bacillati</taxon>
        <taxon>Actinomycetota</taxon>
        <taxon>Actinomycetes</taxon>
        <taxon>Streptosporangiales</taxon>
        <taxon>Thermomonosporaceae</taxon>
        <taxon>Actinomadura</taxon>
    </lineage>
</organism>
<evidence type="ECO:0000313" key="6">
    <source>
        <dbReference type="Proteomes" id="UP000305238"/>
    </source>
</evidence>
<accession>A0A5S4G498</accession>
<reference evidence="5 6" key="1">
    <citation type="submission" date="2019-05" db="EMBL/GenBank/DDBJ databases">
        <title>Draft genome sequence of Actinomadura geliboluensis A8036.</title>
        <authorList>
            <person name="Saricaoglu S."/>
            <person name="Isik K."/>
        </authorList>
    </citation>
    <scope>NUCLEOTIDE SEQUENCE [LARGE SCALE GENOMIC DNA]</scope>
    <source>
        <strain evidence="5 6">A8036</strain>
    </source>
</reference>
<dbReference type="PANTHER" id="PTHR13794">
    <property type="entry name" value="ENOLASE SUPERFAMILY, MANDELATE RACEMASE"/>
    <property type="match status" value="1"/>
</dbReference>
<dbReference type="PANTHER" id="PTHR13794:SF58">
    <property type="entry name" value="MITOCHONDRIAL ENOLASE SUPERFAMILY MEMBER 1"/>
    <property type="match status" value="1"/>
</dbReference>
<dbReference type="PROSITE" id="PS00909">
    <property type="entry name" value="MR_MLE_2"/>
    <property type="match status" value="1"/>
</dbReference>
<dbReference type="GO" id="GO:0000287">
    <property type="term" value="F:magnesium ion binding"/>
    <property type="evidence" value="ECO:0007669"/>
    <property type="project" value="TreeGrafter"/>
</dbReference>
<keyword evidence="6" id="KW-1185">Reference proteome</keyword>
<dbReference type="InterPro" id="IPR036849">
    <property type="entry name" value="Enolase-like_C_sf"/>
</dbReference>
<dbReference type="Pfam" id="PF02746">
    <property type="entry name" value="MR_MLE_N"/>
    <property type="match status" value="1"/>
</dbReference>
<protein>
    <submittedName>
        <fullName evidence="5">Mandelate racemase</fullName>
    </submittedName>
</protein>
<dbReference type="InterPro" id="IPR018110">
    <property type="entry name" value="Mandel_Rmase/mucon_lact_enz_CS"/>
</dbReference>
<dbReference type="GO" id="GO:0016836">
    <property type="term" value="F:hydro-lyase activity"/>
    <property type="evidence" value="ECO:0007669"/>
    <property type="project" value="TreeGrafter"/>
</dbReference>
<dbReference type="InterPro" id="IPR013341">
    <property type="entry name" value="Mandelate_racemase_N_dom"/>
</dbReference>
<dbReference type="InterPro" id="IPR029065">
    <property type="entry name" value="Enolase_C-like"/>
</dbReference>
<dbReference type="SFLD" id="SFLDG00179">
    <property type="entry name" value="mandelate_racemase"/>
    <property type="match status" value="1"/>
</dbReference>